<evidence type="ECO:0000256" key="4">
    <source>
        <dbReference type="ARBA" id="ARBA00022960"/>
    </source>
</evidence>
<evidence type="ECO:0000256" key="6">
    <source>
        <dbReference type="ARBA" id="ARBA00023316"/>
    </source>
</evidence>
<dbReference type="InterPro" id="IPR045380">
    <property type="entry name" value="LD_TPept_scaffold_dom"/>
</dbReference>
<evidence type="ECO:0000256" key="2">
    <source>
        <dbReference type="ARBA" id="ARBA00005992"/>
    </source>
</evidence>
<reference evidence="10" key="1">
    <citation type="journal article" date="2019" name="Int. J. Syst. Evol. Microbiol.">
        <title>The Global Catalogue of Microorganisms (GCM) 10K type strain sequencing project: providing services to taxonomists for standard genome sequencing and annotation.</title>
        <authorList>
            <consortium name="The Broad Institute Genomics Platform"/>
            <consortium name="The Broad Institute Genome Sequencing Center for Infectious Disease"/>
            <person name="Wu L."/>
            <person name="Ma J."/>
        </authorList>
    </citation>
    <scope>NUCLEOTIDE SEQUENCE [LARGE SCALE GENOMIC DNA]</scope>
    <source>
        <strain evidence="10">JCM 18200</strain>
    </source>
</reference>
<accession>A0ABP9C9P7</accession>
<dbReference type="PANTHER" id="PTHR41533">
    <property type="entry name" value="L,D-TRANSPEPTIDASE HI_1667-RELATED"/>
    <property type="match status" value="1"/>
</dbReference>
<dbReference type="Pfam" id="PF20142">
    <property type="entry name" value="Scaffold"/>
    <property type="match status" value="1"/>
</dbReference>
<gene>
    <name evidence="9" type="ORF">GCM10023231_37550</name>
</gene>
<protein>
    <recommendedName>
        <fullName evidence="8">L,D-TPase catalytic domain-containing protein</fullName>
    </recommendedName>
</protein>
<dbReference type="SUPFAM" id="SSF141523">
    <property type="entry name" value="L,D-transpeptidase catalytic domain-like"/>
    <property type="match status" value="1"/>
</dbReference>
<comment type="pathway">
    <text evidence="1 7">Cell wall biogenesis; peptidoglycan biosynthesis.</text>
</comment>
<dbReference type="InterPro" id="IPR038063">
    <property type="entry name" value="Transpep_catalytic_dom"/>
</dbReference>
<evidence type="ECO:0000259" key="8">
    <source>
        <dbReference type="PROSITE" id="PS52029"/>
    </source>
</evidence>
<dbReference type="PROSITE" id="PS52029">
    <property type="entry name" value="LD_TPASE"/>
    <property type="match status" value="1"/>
</dbReference>
<evidence type="ECO:0000256" key="3">
    <source>
        <dbReference type="ARBA" id="ARBA00022679"/>
    </source>
</evidence>
<keyword evidence="3" id="KW-0808">Transferase</keyword>
<evidence type="ECO:0000256" key="7">
    <source>
        <dbReference type="PROSITE-ProRule" id="PRU01373"/>
    </source>
</evidence>
<evidence type="ECO:0000256" key="1">
    <source>
        <dbReference type="ARBA" id="ARBA00004752"/>
    </source>
</evidence>
<comment type="similarity">
    <text evidence="2">Belongs to the YkuD family.</text>
</comment>
<keyword evidence="10" id="KW-1185">Reference proteome</keyword>
<dbReference type="Gene3D" id="2.40.440.10">
    <property type="entry name" value="L,D-transpeptidase catalytic domain-like"/>
    <property type="match status" value="1"/>
</dbReference>
<name>A0ABP9C9P7_9SPHI</name>
<evidence type="ECO:0000313" key="9">
    <source>
        <dbReference type="EMBL" id="GAA4804906.1"/>
    </source>
</evidence>
<keyword evidence="5 7" id="KW-0573">Peptidoglycan synthesis</keyword>
<dbReference type="CDD" id="cd16913">
    <property type="entry name" value="YkuD_like"/>
    <property type="match status" value="1"/>
</dbReference>
<comment type="caution">
    <text evidence="9">The sequence shown here is derived from an EMBL/GenBank/DDBJ whole genome shotgun (WGS) entry which is preliminary data.</text>
</comment>
<proteinExistence type="inferred from homology"/>
<dbReference type="InterPro" id="IPR005490">
    <property type="entry name" value="LD_TPept_cat_dom"/>
</dbReference>
<dbReference type="InterPro" id="IPR052905">
    <property type="entry name" value="LD-transpeptidase_YkuD-like"/>
</dbReference>
<evidence type="ECO:0000256" key="5">
    <source>
        <dbReference type="ARBA" id="ARBA00022984"/>
    </source>
</evidence>
<feature type="domain" description="L,D-TPase catalytic" evidence="8">
    <location>
        <begin position="232"/>
        <end position="407"/>
    </location>
</feature>
<dbReference type="Proteomes" id="UP001501411">
    <property type="component" value="Unassembled WGS sequence"/>
</dbReference>
<keyword evidence="4 7" id="KW-0133">Cell shape</keyword>
<evidence type="ECO:0000313" key="10">
    <source>
        <dbReference type="Proteomes" id="UP001501411"/>
    </source>
</evidence>
<keyword evidence="6 7" id="KW-0961">Cell wall biogenesis/degradation</keyword>
<dbReference type="PANTHER" id="PTHR41533:SF2">
    <property type="entry name" value="BLR7131 PROTEIN"/>
    <property type="match status" value="1"/>
</dbReference>
<sequence>MTLAGVWTACTKSSTPLGKILYQETKNQVYQNLDADSLAETFKAYMVTHPKAFKNPKYIERFYQSQQYIPVLLTRFYADSSLFQFIDRLEHIGEHGLSPHNYPIAALKRSLQELSDKSVIRTPAEAYTHIVASELLFADAFTNYSIALQYGQLNPRRSLSRYYIPVARPDSLAFMRVLSTQDLASYLDSIQPKNVFYRQLQQALQTEKGSKVMALTANLERLRWKMERDSDFMVYVNIPAYQLTVLKDREPVAHMKVVVGKADGHETPLLSSRIHSVQVNPIWNIPASIAKKEILVQAKADKFYLSNHGMDVYYKGKKVADADSIDWSGYNEDNLPYSFKQRPGDANSLGLIKFLFNNGSSVYLHDTPAKAVFSRKMRAASHGCVRVEQPLDLAHALFGEGEKYQTIQEEMGSENPVAKTIGLSPKPQVLLDYATCAPDEAGALTFYPDVYGLDSTVYRLLLK</sequence>
<organism evidence="9 10">
    <name type="scientific">Olivibacter ginsenosidimutans</name>
    <dbReference type="NCBI Taxonomy" id="1176537"/>
    <lineage>
        <taxon>Bacteria</taxon>
        <taxon>Pseudomonadati</taxon>
        <taxon>Bacteroidota</taxon>
        <taxon>Sphingobacteriia</taxon>
        <taxon>Sphingobacteriales</taxon>
        <taxon>Sphingobacteriaceae</taxon>
        <taxon>Olivibacter</taxon>
    </lineage>
</organism>
<dbReference type="EMBL" id="BAABIQ010000043">
    <property type="protein sequence ID" value="GAA4804906.1"/>
    <property type="molecule type" value="Genomic_DNA"/>
</dbReference>
<dbReference type="Pfam" id="PF03734">
    <property type="entry name" value="YkuD"/>
    <property type="match status" value="1"/>
</dbReference>
<feature type="active site" description="Nucleophile" evidence="7">
    <location>
        <position position="384"/>
    </location>
</feature>
<feature type="active site" description="Proton donor/acceptor" evidence="7">
    <location>
        <position position="365"/>
    </location>
</feature>